<organism evidence="1">
    <name type="scientific">Lepeophtheirus salmonis</name>
    <name type="common">Salmon louse</name>
    <name type="synonym">Caligus salmonis</name>
    <dbReference type="NCBI Taxonomy" id="72036"/>
    <lineage>
        <taxon>Eukaryota</taxon>
        <taxon>Metazoa</taxon>
        <taxon>Ecdysozoa</taxon>
        <taxon>Arthropoda</taxon>
        <taxon>Crustacea</taxon>
        <taxon>Multicrustacea</taxon>
        <taxon>Hexanauplia</taxon>
        <taxon>Copepoda</taxon>
        <taxon>Siphonostomatoida</taxon>
        <taxon>Caligidae</taxon>
        <taxon>Lepeophtheirus</taxon>
    </lineage>
</organism>
<accession>A0A0K2V0Z2</accession>
<dbReference type="AlphaFoldDB" id="A0A0K2V0Z2"/>
<proteinExistence type="predicted"/>
<dbReference type="EMBL" id="HACA01026793">
    <property type="protein sequence ID" value="CDW44154.1"/>
    <property type="molecule type" value="Transcribed_RNA"/>
</dbReference>
<name>A0A0K2V0Z2_LEPSM</name>
<protein>
    <submittedName>
        <fullName evidence="1">Uncharacterized protein</fullName>
    </submittedName>
</protein>
<sequence length="58" mass="6839">MNNGRKCPRFHITPHIEMPLFRTTETFLFPSGTVFFLRVEVIIATGEAYYKLLWGEFD</sequence>
<reference evidence="1" key="1">
    <citation type="submission" date="2014-05" db="EMBL/GenBank/DDBJ databases">
        <authorList>
            <person name="Chronopoulou M."/>
        </authorList>
    </citation>
    <scope>NUCLEOTIDE SEQUENCE</scope>
    <source>
        <tissue evidence="1">Whole organism</tissue>
    </source>
</reference>
<evidence type="ECO:0000313" key="1">
    <source>
        <dbReference type="EMBL" id="CDW44154.1"/>
    </source>
</evidence>